<keyword evidence="2" id="KW-1185">Reference proteome</keyword>
<dbReference type="Proteomes" id="UP000054018">
    <property type="component" value="Unassembled WGS sequence"/>
</dbReference>
<reference evidence="2" key="2">
    <citation type="submission" date="2015-01" db="EMBL/GenBank/DDBJ databases">
        <title>Evolutionary Origins and Diversification of the Mycorrhizal Mutualists.</title>
        <authorList>
            <consortium name="DOE Joint Genome Institute"/>
            <consortium name="Mycorrhizal Genomics Consortium"/>
            <person name="Kohler A."/>
            <person name="Kuo A."/>
            <person name="Nagy L.G."/>
            <person name="Floudas D."/>
            <person name="Copeland A."/>
            <person name="Barry K.W."/>
            <person name="Cichocki N."/>
            <person name="Veneault-Fourrey C."/>
            <person name="LaButti K."/>
            <person name="Lindquist E.A."/>
            <person name="Lipzen A."/>
            <person name="Lundell T."/>
            <person name="Morin E."/>
            <person name="Murat C."/>
            <person name="Riley R."/>
            <person name="Ohm R."/>
            <person name="Sun H."/>
            <person name="Tunlid A."/>
            <person name="Henrissat B."/>
            <person name="Grigoriev I.V."/>
            <person name="Hibbett D.S."/>
            <person name="Martin F."/>
        </authorList>
    </citation>
    <scope>NUCLEOTIDE SEQUENCE [LARGE SCALE GENOMIC DNA]</scope>
    <source>
        <strain evidence="2">441</strain>
    </source>
</reference>
<proteinExistence type="predicted"/>
<dbReference type="EMBL" id="KN833739">
    <property type="protein sequence ID" value="KIK22434.1"/>
    <property type="molecule type" value="Genomic_DNA"/>
</dbReference>
<organism evidence="1 2">
    <name type="scientific">Pisolithus microcarpus 441</name>
    <dbReference type="NCBI Taxonomy" id="765257"/>
    <lineage>
        <taxon>Eukaryota</taxon>
        <taxon>Fungi</taxon>
        <taxon>Dikarya</taxon>
        <taxon>Basidiomycota</taxon>
        <taxon>Agaricomycotina</taxon>
        <taxon>Agaricomycetes</taxon>
        <taxon>Agaricomycetidae</taxon>
        <taxon>Boletales</taxon>
        <taxon>Sclerodermatineae</taxon>
        <taxon>Pisolithaceae</taxon>
        <taxon>Pisolithus</taxon>
    </lineage>
</organism>
<dbReference type="HOGENOM" id="CLU_2967397_0_0_1"/>
<evidence type="ECO:0000313" key="2">
    <source>
        <dbReference type="Proteomes" id="UP000054018"/>
    </source>
</evidence>
<dbReference type="AlphaFoldDB" id="A0A0C9Z8V1"/>
<gene>
    <name evidence="1" type="ORF">PISMIDRAFT_680227</name>
</gene>
<evidence type="ECO:0000313" key="1">
    <source>
        <dbReference type="EMBL" id="KIK22434.1"/>
    </source>
</evidence>
<feature type="non-terminal residue" evidence="1">
    <location>
        <position position="59"/>
    </location>
</feature>
<accession>A0A0C9Z8V1</accession>
<reference evidence="1 2" key="1">
    <citation type="submission" date="2014-04" db="EMBL/GenBank/DDBJ databases">
        <authorList>
            <consortium name="DOE Joint Genome Institute"/>
            <person name="Kuo A."/>
            <person name="Kohler A."/>
            <person name="Costa M.D."/>
            <person name="Nagy L.G."/>
            <person name="Floudas D."/>
            <person name="Copeland A."/>
            <person name="Barry K.W."/>
            <person name="Cichocki N."/>
            <person name="Veneault-Fourrey C."/>
            <person name="LaButti K."/>
            <person name="Lindquist E.A."/>
            <person name="Lipzen A."/>
            <person name="Lundell T."/>
            <person name="Morin E."/>
            <person name="Murat C."/>
            <person name="Sun H."/>
            <person name="Tunlid A."/>
            <person name="Henrissat B."/>
            <person name="Grigoriev I.V."/>
            <person name="Hibbett D.S."/>
            <person name="Martin F."/>
            <person name="Nordberg H.P."/>
            <person name="Cantor M.N."/>
            <person name="Hua S.X."/>
        </authorList>
    </citation>
    <scope>NUCLEOTIDE SEQUENCE [LARGE SCALE GENOMIC DNA]</scope>
    <source>
        <strain evidence="1 2">441</strain>
    </source>
</reference>
<name>A0A0C9Z8V1_9AGAM</name>
<sequence length="59" mass="6405">MSSNLGRPSPTQRLLASSQLIYQGAEAASRITASSGCTSYSPSYMYYNRKSTRHTSGIL</sequence>
<protein>
    <submittedName>
        <fullName evidence="1">Uncharacterized protein</fullName>
    </submittedName>
</protein>